<dbReference type="PANTHER" id="PTHR36710">
    <property type="entry name" value="PECTINESTERASE INHIBITOR-LIKE"/>
    <property type="match status" value="1"/>
</dbReference>
<dbReference type="InterPro" id="IPR006501">
    <property type="entry name" value="Pectinesterase_inhib_dom"/>
</dbReference>
<keyword evidence="2" id="KW-1015">Disulfide bond</keyword>
<name>A0A484K814_9ASTE</name>
<keyword evidence="4" id="KW-0472">Membrane</keyword>
<dbReference type="AlphaFoldDB" id="A0A484K814"/>
<dbReference type="InterPro" id="IPR052421">
    <property type="entry name" value="PCW_Enzyme_Inhibitor"/>
</dbReference>
<dbReference type="Pfam" id="PF04043">
    <property type="entry name" value="PMEI"/>
    <property type="match status" value="3"/>
</dbReference>
<keyword evidence="1" id="KW-0732">Signal</keyword>
<dbReference type="InterPro" id="IPR035513">
    <property type="entry name" value="Invertase/methylesterase_inhib"/>
</dbReference>
<evidence type="ECO:0000256" key="2">
    <source>
        <dbReference type="ARBA" id="ARBA00023157"/>
    </source>
</evidence>
<keyword evidence="4" id="KW-0812">Transmembrane</keyword>
<feature type="domain" description="Pectinesterase inhibitor" evidence="5">
    <location>
        <begin position="179"/>
        <end position="325"/>
    </location>
</feature>
<dbReference type="Proteomes" id="UP000595140">
    <property type="component" value="Unassembled WGS sequence"/>
</dbReference>
<evidence type="ECO:0000313" key="7">
    <source>
        <dbReference type="Proteomes" id="UP000595140"/>
    </source>
</evidence>
<evidence type="ECO:0000313" key="6">
    <source>
        <dbReference type="EMBL" id="VFQ60988.1"/>
    </source>
</evidence>
<gene>
    <name evidence="6" type="ORF">CCAM_LOCUS2764</name>
</gene>
<protein>
    <recommendedName>
        <fullName evidence="5">Pectinesterase inhibitor domain-containing protein</fullName>
    </recommendedName>
</protein>
<evidence type="ECO:0000256" key="4">
    <source>
        <dbReference type="SAM" id="Phobius"/>
    </source>
</evidence>
<reference evidence="6 7" key="1">
    <citation type="submission" date="2018-04" db="EMBL/GenBank/DDBJ databases">
        <authorList>
            <person name="Vogel A."/>
        </authorList>
    </citation>
    <scope>NUCLEOTIDE SEQUENCE [LARGE SCALE GENOMIC DNA]</scope>
</reference>
<dbReference type="InterPro" id="IPR034086">
    <property type="entry name" value="PMEI_plant"/>
</dbReference>
<dbReference type="NCBIfam" id="TIGR01614">
    <property type="entry name" value="PME_inhib"/>
    <property type="match status" value="3"/>
</dbReference>
<dbReference type="FunFam" id="1.20.140.40:FF:000008">
    <property type="entry name" value="Invertase/pectin methylesterase inhibitor family protein"/>
    <property type="match status" value="2"/>
</dbReference>
<accession>A0A484K814</accession>
<dbReference type="PANTHER" id="PTHR36710:SF4">
    <property type="entry name" value="PLANT INVERTASE_PECTIN METHYLESTERASE INHIBITOR SUPERFAMILY PROTEIN"/>
    <property type="match status" value="1"/>
</dbReference>
<dbReference type="SUPFAM" id="SSF101148">
    <property type="entry name" value="Plant invertase/pectin methylesterase inhibitor"/>
    <property type="match status" value="3"/>
</dbReference>
<dbReference type="EMBL" id="OOIL02000126">
    <property type="protein sequence ID" value="VFQ60988.1"/>
    <property type="molecule type" value="Genomic_DNA"/>
</dbReference>
<organism evidence="6 7">
    <name type="scientific">Cuscuta campestris</name>
    <dbReference type="NCBI Taxonomy" id="132261"/>
    <lineage>
        <taxon>Eukaryota</taxon>
        <taxon>Viridiplantae</taxon>
        <taxon>Streptophyta</taxon>
        <taxon>Embryophyta</taxon>
        <taxon>Tracheophyta</taxon>
        <taxon>Spermatophyta</taxon>
        <taxon>Magnoliopsida</taxon>
        <taxon>eudicotyledons</taxon>
        <taxon>Gunneridae</taxon>
        <taxon>Pentapetalae</taxon>
        <taxon>asterids</taxon>
        <taxon>lamiids</taxon>
        <taxon>Solanales</taxon>
        <taxon>Convolvulaceae</taxon>
        <taxon>Cuscuteae</taxon>
        <taxon>Cuscuta</taxon>
        <taxon>Cuscuta subgen. Grammica</taxon>
        <taxon>Cuscuta sect. Cleistogrammica</taxon>
    </lineage>
</organism>
<feature type="domain" description="Pectinesterase inhibitor" evidence="5">
    <location>
        <begin position="44"/>
        <end position="178"/>
    </location>
</feature>
<evidence type="ECO:0000259" key="5">
    <source>
        <dbReference type="SMART" id="SM00856"/>
    </source>
</evidence>
<proteinExistence type="inferred from homology"/>
<keyword evidence="7" id="KW-1185">Reference proteome</keyword>
<sequence>MQNLTQTSQLIERKNQSHNMAFYHNLATILFGILLIPLIFFTNVHGDVIDDVCAKALRPPLCQKVLRGDPRSKNADLKTLGSIAIDITTKQAKSGQSLVQSLLKKATDPKQKSALSTCVENYGDSIDNLGECPGLLRSGDYGGVNIKASAAFDDFETCNDGFSDLSIPEPPKLKDSSSMSQGVFDDVCAKTQHPSICLQALRSDPRTTGADLETLGLISIDISTNETKTAKAIVNALLAGARDDPRLENRYESCLENYQDSIESLEICPDMLRMRDYASLNIRASAAMDGPDTCDDNFEDPPAEPAELRDESVKVQTLCSIVCVISNVLLKESHNNNMTLMETHNLVDDVCSKTSRPITCTQVLRSDPRSKTPDLLALGFVAVDIATNQARSGKTLLESLLKRPTTGPKLKTIYSSCLENYGDSLDDIGNLSGFLRSKDYGSVGAYASAALSGPDTCDGSFSTPSDEPLPLKAASDKLQAICAAVLSINNKLQGQ</sequence>
<feature type="transmembrane region" description="Helical" evidence="4">
    <location>
        <begin position="21"/>
        <end position="41"/>
    </location>
</feature>
<dbReference type="OrthoDB" id="764172at2759"/>
<comment type="similarity">
    <text evidence="3">Belongs to the PMEI family.</text>
</comment>
<evidence type="ECO:0000256" key="1">
    <source>
        <dbReference type="ARBA" id="ARBA00022729"/>
    </source>
</evidence>
<feature type="domain" description="Pectinesterase inhibitor" evidence="5">
    <location>
        <begin position="342"/>
        <end position="488"/>
    </location>
</feature>
<dbReference type="GO" id="GO:0046910">
    <property type="term" value="F:pectinesterase inhibitor activity"/>
    <property type="evidence" value="ECO:0007669"/>
    <property type="project" value="InterPro"/>
</dbReference>
<evidence type="ECO:0000256" key="3">
    <source>
        <dbReference type="ARBA" id="ARBA00038471"/>
    </source>
</evidence>
<dbReference type="SMART" id="SM00856">
    <property type="entry name" value="PMEI"/>
    <property type="match status" value="3"/>
</dbReference>
<dbReference type="Gene3D" id="1.20.140.40">
    <property type="entry name" value="Invertase/pectin methylesterase inhibitor family protein"/>
    <property type="match status" value="3"/>
</dbReference>
<dbReference type="CDD" id="cd15797">
    <property type="entry name" value="PMEI"/>
    <property type="match status" value="3"/>
</dbReference>
<keyword evidence="4" id="KW-1133">Transmembrane helix</keyword>